<keyword evidence="2" id="KW-0812">Transmembrane</keyword>
<accession>D5GN50</accession>
<dbReference type="Proteomes" id="UP000006911">
    <property type="component" value="Unassembled WGS sequence"/>
</dbReference>
<evidence type="ECO:0000313" key="3">
    <source>
        <dbReference type="EMBL" id="CAZ85943.1"/>
    </source>
</evidence>
<keyword evidence="2" id="KW-1133">Transmembrane helix</keyword>
<keyword evidence="4" id="KW-1185">Reference proteome</keyword>
<dbReference type="RefSeq" id="XP_002841752.1">
    <property type="nucleotide sequence ID" value="XM_002841706.1"/>
</dbReference>
<protein>
    <submittedName>
        <fullName evidence="3">(Perigord truffle) hypothetical protein</fullName>
    </submittedName>
</protein>
<feature type="transmembrane region" description="Helical" evidence="2">
    <location>
        <begin position="32"/>
        <end position="50"/>
    </location>
</feature>
<evidence type="ECO:0000256" key="2">
    <source>
        <dbReference type="SAM" id="Phobius"/>
    </source>
</evidence>
<dbReference type="AlphaFoldDB" id="D5GN50"/>
<reference evidence="3 4" key="1">
    <citation type="journal article" date="2010" name="Nature">
        <title>Perigord black truffle genome uncovers evolutionary origins and mechanisms of symbiosis.</title>
        <authorList>
            <person name="Martin F."/>
            <person name="Kohler A."/>
            <person name="Murat C."/>
            <person name="Balestrini R."/>
            <person name="Coutinho P.M."/>
            <person name="Jaillon O."/>
            <person name="Montanini B."/>
            <person name="Morin E."/>
            <person name="Noel B."/>
            <person name="Percudani R."/>
            <person name="Porcel B."/>
            <person name="Rubini A."/>
            <person name="Amicucci A."/>
            <person name="Amselem J."/>
            <person name="Anthouard V."/>
            <person name="Arcioni S."/>
            <person name="Artiguenave F."/>
            <person name="Aury J.M."/>
            <person name="Ballario P."/>
            <person name="Bolchi A."/>
            <person name="Brenna A."/>
            <person name="Brun A."/>
            <person name="Buee M."/>
            <person name="Cantarel B."/>
            <person name="Chevalier G."/>
            <person name="Couloux A."/>
            <person name="Da Silva C."/>
            <person name="Denoeud F."/>
            <person name="Duplessis S."/>
            <person name="Ghignone S."/>
            <person name="Hilselberger B."/>
            <person name="Iotti M."/>
            <person name="Marcais B."/>
            <person name="Mello A."/>
            <person name="Miranda M."/>
            <person name="Pacioni G."/>
            <person name="Quesneville H."/>
            <person name="Riccioni C."/>
            <person name="Ruotolo R."/>
            <person name="Splivallo R."/>
            <person name="Stocchi V."/>
            <person name="Tisserant E."/>
            <person name="Viscomi A.R."/>
            <person name="Zambonelli A."/>
            <person name="Zampieri E."/>
            <person name="Henrissat B."/>
            <person name="Lebrun M.H."/>
            <person name="Paolocci F."/>
            <person name="Bonfante P."/>
            <person name="Ottonello S."/>
            <person name="Wincker P."/>
        </authorList>
    </citation>
    <scope>NUCLEOTIDE SEQUENCE [LARGE SCALE GENOMIC DNA]</scope>
    <source>
        <strain evidence="3 4">Mel28</strain>
    </source>
</reference>
<dbReference type="HOGENOM" id="CLU_2795796_0_0_1"/>
<evidence type="ECO:0000313" key="4">
    <source>
        <dbReference type="Proteomes" id="UP000006911"/>
    </source>
</evidence>
<evidence type="ECO:0000256" key="1">
    <source>
        <dbReference type="SAM" id="MobiDB-lite"/>
    </source>
</evidence>
<proteinExistence type="predicted"/>
<dbReference type="KEGG" id="tml:GSTUM_00011091001"/>
<feature type="region of interest" description="Disordered" evidence="1">
    <location>
        <begin position="1"/>
        <end position="22"/>
    </location>
</feature>
<name>D5GN50_TUBMM</name>
<keyword evidence="2" id="KW-0472">Membrane</keyword>
<sequence length="68" mass="7996">MRSKPLHKALTRKTLKASHHHQKERKHYRSDFFFCIIASTLLSNLMRWRILAGRPHLSLLSPRFGGTD</sequence>
<gene>
    <name evidence="3" type="ORF">GSTUM_00011091001</name>
</gene>
<dbReference type="EMBL" id="FN430362">
    <property type="protein sequence ID" value="CAZ85943.1"/>
    <property type="molecule type" value="Genomic_DNA"/>
</dbReference>
<organism evidence="3 4">
    <name type="scientific">Tuber melanosporum (strain Mel28)</name>
    <name type="common">Perigord black truffle</name>
    <dbReference type="NCBI Taxonomy" id="656061"/>
    <lineage>
        <taxon>Eukaryota</taxon>
        <taxon>Fungi</taxon>
        <taxon>Dikarya</taxon>
        <taxon>Ascomycota</taxon>
        <taxon>Pezizomycotina</taxon>
        <taxon>Pezizomycetes</taxon>
        <taxon>Pezizales</taxon>
        <taxon>Tuberaceae</taxon>
        <taxon>Tuber</taxon>
    </lineage>
</organism>
<dbReference type="GeneID" id="9185869"/>
<dbReference type="InParanoid" id="D5GN50"/>